<protein>
    <submittedName>
        <fullName evidence="3">Chemotaxis regulator-transmits chemoreceptor signals to flagelllar motor components CheY</fullName>
    </submittedName>
</protein>
<keyword evidence="3" id="KW-0675">Receptor</keyword>
<dbReference type="Pfam" id="PF00072">
    <property type="entry name" value="Response_reg"/>
    <property type="match status" value="1"/>
</dbReference>
<proteinExistence type="predicted"/>
<dbReference type="AlphaFoldDB" id="A0A346XT61"/>
<feature type="modified residue" description="4-aspartylphosphate" evidence="1">
    <location>
        <position position="53"/>
    </location>
</feature>
<keyword evidence="4" id="KW-1185">Reference proteome</keyword>
<dbReference type="KEGG" id="euz:DVS28_a0707"/>
<sequence>MPRSLVIDDSRAMRSLLSRLLTGLGFDTTGAEHGRAGLDVLESDGPFDVALVDWNMPVMDGLTFIRTVRSDRRWDRVKLLVVTSEASPRNVYEAMKAGADEYAIKPVTADAVASKMSLMGVPLPAVSGADA</sequence>
<feature type="domain" description="Response regulatory" evidence="2">
    <location>
        <begin position="3"/>
        <end position="120"/>
    </location>
</feature>
<dbReference type="InterPro" id="IPR001789">
    <property type="entry name" value="Sig_transdc_resp-reg_receiver"/>
</dbReference>
<evidence type="ECO:0000313" key="4">
    <source>
        <dbReference type="Proteomes" id="UP000264006"/>
    </source>
</evidence>
<dbReference type="PANTHER" id="PTHR43228">
    <property type="entry name" value="TWO-COMPONENT RESPONSE REGULATOR"/>
    <property type="match status" value="1"/>
</dbReference>
<organism evidence="3 4">
    <name type="scientific">Euzebya pacifica</name>
    <dbReference type="NCBI Taxonomy" id="1608957"/>
    <lineage>
        <taxon>Bacteria</taxon>
        <taxon>Bacillati</taxon>
        <taxon>Actinomycetota</taxon>
        <taxon>Nitriliruptoria</taxon>
        <taxon>Euzebyales</taxon>
    </lineage>
</organism>
<keyword evidence="1" id="KW-0597">Phosphoprotein</keyword>
<dbReference type="Proteomes" id="UP000264006">
    <property type="component" value="Chromosome"/>
</dbReference>
<evidence type="ECO:0000256" key="1">
    <source>
        <dbReference type="PROSITE-ProRule" id="PRU00169"/>
    </source>
</evidence>
<dbReference type="Gene3D" id="3.40.50.2300">
    <property type="match status" value="1"/>
</dbReference>
<accession>A0A346XT61</accession>
<dbReference type="GO" id="GO:0000160">
    <property type="term" value="P:phosphorelay signal transduction system"/>
    <property type="evidence" value="ECO:0007669"/>
    <property type="project" value="InterPro"/>
</dbReference>
<dbReference type="EMBL" id="CP031165">
    <property type="protein sequence ID" value="AXV05408.1"/>
    <property type="molecule type" value="Genomic_DNA"/>
</dbReference>
<evidence type="ECO:0000259" key="2">
    <source>
        <dbReference type="PROSITE" id="PS50110"/>
    </source>
</evidence>
<dbReference type="InterPro" id="IPR052048">
    <property type="entry name" value="ST_Response_Regulator"/>
</dbReference>
<reference evidence="3 4" key="1">
    <citation type="submission" date="2018-09" db="EMBL/GenBank/DDBJ databases">
        <title>Complete genome sequence of Euzebya sp. DY32-46 isolated from seawater of Pacific Ocean.</title>
        <authorList>
            <person name="Xu L."/>
            <person name="Wu Y.-H."/>
            <person name="Xu X.-W."/>
        </authorList>
    </citation>
    <scope>NUCLEOTIDE SEQUENCE [LARGE SCALE GENOMIC DNA]</scope>
    <source>
        <strain evidence="3 4">DY32-46</strain>
    </source>
</reference>
<dbReference type="OrthoDB" id="9800897at2"/>
<dbReference type="PANTHER" id="PTHR43228:SF1">
    <property type="entry name" value="TWO-COMPONENT RESPONSE REGULATOR ARR22"/>
    <property type="match status" value="1"/>
</dbReference>
<name>A0A346XT61_9ACTN</name>
<dbReference type="PROSITE" id="PS50110">
    <property type="entry name" value="RESPONSE_REGULATORY"/>
    <property type="match status" value="1"/>
</dbReference>
<dbReference type="InterPro" id="IPR011006">
    <property type="entry name" value="CheY-like_superfamily"/>
</dbReference>
<dbReference type="SMART" id="SM00448">
    <property type="entry name" value="REC"/>
    <property type="match status" value="1"/>
</dbReference>
<gene>
    <name evidence="3" type="ORF">DVS28_a0707</name>
</gene>
<dbReference type="RefSeq" id="WP_114590223.1">
    <property type="nucleotide sequence ID" value="NZ_CP031165.1"/>
</dbReference>
<evidence type="ECO:0000313" key="3">
    <source>
        <dbReference type="EMBL" id="AXV05408.1"/>
    </source>
</evidence>
<dbReference type="SUPFAM" id="SSF52172">
    <property type="entry name" value="CheY-like"/>
    <property type="match status" value="1"/>
</dbReference>